<dbReference type="AlphaFoldDB" id="A0AAN8GDM5"/>
<evidence type="ECO:0000313" key="1">
    <source>
        <dbReference type="EMBL" id="KAK5983648.1"/>
    </source>
</evidence>
<reference evidence="1 2" key="1">
    <citation type="submission" date="2019-10" db="EMBL/GenBank/DDBJ databases">
        <title>Assembly and Annotation for the nematode Trichostrongylus colubriformis.</title>
        <authorList>
            <person name="Martin J."/>
        </authorList>
    </citation>
    <scope>NUCLEOTIDE SEQUENCE [LARGE SCALE GENOMIC DNA]</scope>
    <source>
        <strain evidence="1">G859</strain>
        <tissue evidence="1">Whole worm</tissue>
    </source>
</reference>
<dbReference type="Proteomes" id="UP001331761">
    <property type="component" value="Unassembled WGS sequence"/>
</dbReference>
<evidence type="ECO:0000313" key="2">
    <source>
        <dbReference type="Proteomes" id="UP001331761"/>
    </source>
</evidence>
<proteinExistence type="predicted"/>
<name>A0AAN8GDM5_TRICO</name>
<organism evidence="1 2">
    <name type="scientific">Trichostrongylus colubriformis</name>
    <name type="common">Black scour worm</name>
    <dbReference type="NCBI Taxonomy" id="6319"/>
    <lineage>
        <taxon>Eukaryota</taxon>
        <taxon>Metazoa</taxon>
        <taxon>Ecdysozoa</taxon>
        <taxon>Nematoda</taxon>
        <taxon>Chromadorea</taxon>
        <taxon>Rhabditida</taxon>
        <taxon>Rhabditina</taxon>
        <taxon>Rhabditomorpha</taxon>
        <taxon>Strongyloidea</taxon>
        <taxon>Trichostrongylidae</taxon>
        <taxon>Trichostrongylus</taxon>
    </lineage>
</organism>
<dbReference type="EMBL" id="WIXE01003767">
    <property type="protein sequence ID" value="KAK5983648.1"/>
    <property type="molecule type" value="Genomic_DNA"/>
</dbReference>
<accession>A0AAN8GDM5</accession>
<comment type="caution">
    <text evidence="1">The sequence shown here is derived from an EMBL/GenBank/DDBJ whole genome shotgun (WGS) entry which is preliminary data.</text>
</comment>
<gene>
    <name evidence="1" type="ORF">GCK32_022533</name>
</gene>
<keyword evidence="2" id="KW-1185">Reference proteome</keyword>
<sequence>MSYADIIVMVYPFPRTSDVKRVKFLAQMRFQKGTNGEFKPIGSPFIQWANQKCHARRVDMYCEMCHYNRLVTL</sequence>
<protein>
    <submittedName>
        <fullName evidence="1">Uncharacterized protein</fullName>
    </submittedName>
</protein>